<dbReference type="PANTHER" id="PTHR22618">
    <property type="entry name" value="PROTEIN O-MANNOSE KINASE"/>
    <property type="match status" value="1"/>
</dbReference>
<name>A0A8K0P8Y7_LADFU</name>
<dbReference type="Proteomes" id="UP000792457">
    <property type="component" value="Unassembled WGS sequence"/>
</dbReference>
<dbReference type="InterPro" id="IPR039318">
    <property type="entry name" value="POMK"/>
</dbReference>
<evidence type="ECO:0000313" key="10">
    <source>
        <dbReference type="EMBL" id="KAG8237547.1"/>
    </source>
</evidence>
<reference evidence="10" key="1">
    <citation type="submission" date="2013-04" db="EMBL/GenBank/DDBJ databases">
        <authorList>
            <person name="Qu J."/>
            <person name="Murali S.C."/>
            <person name="Bandaranaike D."/>
            <person name="Bellair M."/>
            <person name="Blankenburg K."/>
            <person name="Chao H."/>
            <person name="Dinh H."/>
            <person name="Doddapaneni H."/>
            <person name="Downs B."/>
            <person name="Dugan-Rocha S."/>
            <person name="Elkadiri S."/>
            <person name="Gnanaolivu R.D."/>
            <person name="Hernandez B."/>
            <person name="Javaid M."/>
            <person name="Jayaseelan J.C."/>
            <person name="Lee S."/>
            <person name="Li M."/>
            <person name="Ming W."/>
            <person name="Munidasa M."/>
            <person name="Muniz J."/>
            <person name="Nguyen L."/>
            <person name="Ongeri F."/>
            <person name="Osuji N."/>
            <person name="Pu L.-L."/>
            <person name="Puazo M."/>
            <person name="Qu C."/>
            <person name="Quiroz J."/>
            <person name="Raj R."/>
            <person name="Weissenberger G."/>
            <person name="Xin Y."/>
            <person name="Zou X."/>
            <person name="Han Y."/>
            <person name="Richards S."/>
            <person name="Worley K."/>
            <person name="Muzny D."/>
            <person name="Gibbs R."/>
        </authorList>
    </citation>
    <scope>NUCLEOTIDE SEQUENCE</scope>
    <source>
        <strain evidence="10">Sampled in the wild</strain>
    </source>
</reference>
<keyword evidence="7" id="KW-0472">Membrane</keyword>
<dbReference type="InterPro" id="IPR000719">
    <property type="entry name" value="Prot_kinase_dom"/>
</dbReference>
<comment type="subcellular location">
    <subcellularLocation>
        <location evidence="8">Endomembrane system</location>
        <topology evidence="8">Single-pass membrane protein</topology>
    </subcellularLocation>
</comment>
<protein>
    <recommendedName>
        <fullName evidence="9">Protein kinase domain-containing protein</fullName>
    </recommendedName>
</protein>
<evidence type="ECO:0000256" key="8">
    <source>
        <dbReference type="ARBA" id="ARBA00037847"/>
    </source>
</evidence>
<gene>
    <name evidence="10" type="ORF">J437_LFUL017446</name>
</gene>
<evidence type="ECO:0000256" key="5">
    <source>
        <dbReference type="ARBA" id="ARBA00022840"/>
    </source>
</evidence>
<feature type="domain" description="Protein kinase" evidence="9">
    <location>
        <begin position="16"/>
        <end position="279"/>
    </location>
</feature>
<keyword evidence="5" id="KW-0067">ATP-binding</keyword>
<dbReference type="OrthoDB" id="10262177at2759"/>
<keyword evidence="1" id="KW-0808">Transferase</keyword>
<dbReference type="GO" id="GO:0004713">
    <property type="term" value="F:protein tyrosine kinase activity"/>
    <property type="evidence" value="ECO:0007669"/>
    <property type="project" value="InterPro"/>
</dbReference>
<accession>A0A8K0P8Y7</accession>
<dbReference type="AlphaFoldDB" id="A0A8K0P8Y7"/>
<keyword evidence="11" id="KW-1185">Reference proteome</keyword>
<dbReference type="InterPro" id="IPR020635">
    <property type="entry name" value="Tyr_kinase_cat_dom"/>
</dbReference>
<comment type="caution">
    <text evidence="10">The sequence shown here is derived from an EMBL/GenBank/DDBJ whole genome shotgun (WGS) entry which is preliminary data.</text>
</comment>
<dbReference type="GO" id="GO:0019200">
    <property type="term" value="F:carbohydrate kinase activity"/>
    <property type="evidence" value="ECO:0007669"/>
    <property type="project" value="InterPro"/>
</dbReference>
<evidence type="ECO:0000259" key="9">
    <source>
        <dbReference type="PROSITE" id="PS50011"/>
    </source>
</evidence>
<reference evidence="10" key="2">
    <citation type="submission" date="2017-10" db="EMBL/GenBank/DDBJ databases">
        <title>Ladona fulva Genome sequencing and assembly.</title>
        <authorList>
            <person name="Murali S."/>
            <person name="Richards S."/>
            <person name="Bandaranaike D."/>
            <person name="Bellair M."/>
            <person name="Blankenburg K."/>
            <person name="Chao H."/>
            <person name="Dinh H."/>
            <person name="Doddapaneni H."/>
            <person name="Dugan-Rocha S."/>
            <person name="Elkadiri S."/>
            <person name="Gnanaolivu R."/>
            <person name="Hernandez B."/>
            <person name="Skinner E."/>
            <person name="Javaid M."/>
            <person name="Lee S."/>
            <person name="Li M."/>
            <person name="Ming W."/>
            <person name="Munidasa M."/>
            <person name="Muniz J."/>
            <person name="Nguyen L."/>
            <person name="Hughes D."/>
            <person name="Osuji N."/>
            <person name="Pu L.-L."/>
            <person name="Puazo M."/>
            <person name="Qu C."/>
            <person name="Quiroz J."/>
            <person name="Raj R."/>
            <person name="Weissenberger G."/>
            <person name="Xin Y."/>
            <person name="Zou X."/>
            <person name="Han Y."/>
            <person name="Worley K."/>
            <person name="Muzny D."/>
            <person name="Gibbs R."/>
        </authorList>
    </citation>
    <scope>NUCLEOTIDE SEQUENCE</scope>
    <source>
        <strain evidence="10">Sampled in the wild</strain>
    </source>
</reference>
<evidence type="ECO:0000256" key="2">
    <source>
        <dbReference type="ARBA" id="ARBA00022692"/>
    </source>
</evidence>
<evidence type="ECO:0000256" key="6">
    <source>
        <dbReference type="ARBA" id="ARBA00022989"/>
    </source>
</evidence>
<dbReference type="SUPFAM" id="SSF56112">
    <property type="entry name" value="Protein kinase-like (PK-like)"/>
    <property type="match status" value="1"/>
</dbReference>
<sequence length="279" mass="31711">MDSCHSLLSCSDLDYVKIGKLLGVGGVKAVYHAQWKGLDVALSVLNNHKYESDFLSGMQNIKEFQQNPFTIQAIGFCFEEKMYLSEFHRNGDASTLEKVLRTKAQDGIHLRFKLCYNYVQILTSLHHARFTNGSSMPPKVLCDSNNLDKLLSQLLFTDDLSLVLNDMDALPTVGIGGIKCGHKPLKGNFVAPEQRWNSSEEYDDALMMGYDEKTDIWKVPSVCSHFLDSMKGREAVEDELKPIHEQCHHTNPKKRPTAFEILTYYENVRKLVEKISLMD</sequence>
<keyword evidence="6" id="KW-1133">Transmembrane helix</keyword>
<keyword evidence="3" id="KW-0547">Nucleotide-binding</keyword>
<dbReference type="SMART" id="SM00219">
    <property type="entry name" value="TyrKc"/>
    <property type="match status" value="1"/>
</dbReference>
<evidence type="ECO:0000256" key="1">
    <source>
        <dbReference type="ARBA" id="ARBA00022679"/>
    </source>
</evidence>
<dbReference type="GO" id="GO:0005524">
    <property type="term" value="F:ATP binding"/>
    <property type="evidence" value="ECO:0007669"/>
    <property type="project" value="UniProtKB-KW"/>
</dbReference>
<evidence type="ECO:0000256" key="4">
    <source>
        <dbReference type="ARBA" id="ARBA00022777"/>
    </source>
</evidence>
<proteinExistence type="predicted"/>
<dbReference type="Gene3D" id="1.10.510.10">
    <property type="entry name" value="Transferase(Phosphotransferase) domain 1"/>
    <property type="match status" value="1"/>
</dbReference>
<dbReference type="PROSITE" id="PS50011">
    <property type="entry name" value="PROTEIN_KINASE_DOM"/>
    <property type="match status" value="1"/>
</dbReference>
<evidence type="ECO:0000256" key="7">
    <source>
        <dbReference type="ARBA" id="ARBA00023136"/>
    </source>
</evidence>
<evidence type="ECO:0000256" key="3">
    <source>
        <dbReference type="ARBA" id="ARBA00022741"/>
    </source>
</evidence>
<dbReference type="PANTHER" id="PTHR22618:SF2">
    <property type="entry name" value="PROTEIN O-MANNOSE KINASE"/>
    <property type="match status" value="1"/>
</dbReference>
<dbReference type="GO" id="GO:0005789">
    <property type="term" value="C:endoplasmic reticulum membrane"/>
    <property type="evidence" value="ECO:0007669"/>
    <property type="project" value="TreeGrafter"/>
</dbReference>
<keyword evidence="2" id="KW-0812">Transmembrane</keyword>
<dbReference type="InterPro" id="IPR011009">
    <property type="entry name" value="Kinase-like_dom_sf"/>
</dbReference>
<evidence type="ECO:0000313" key="11">
    <source>
        <dbReference type="Proteomes" id="UP000792457"/>
    </source>
</evidence>
<keyword evidence="4" id="KW-0418">Kinase</keyword>
<dbReference type="GO" id="GO:0006493">
    <property type="term" value="P:protein O-linked glycosylation"/>
    <property type="evidence" value="ECO:0007669"/>
    <property type="project" value="InterPro"/>
</dbReference>
<organism evidence="10 11">
    <name type="scientific">Ladona fulva</name>
    <name type="common">Scarce chaser dragonfly</name>
    <name type="synonym">Libellula fulva</name>
    <dbReference type="NCBI Taxonomy" id="123851"/>
    <lineage>
        <taxon>Eukaryota</taxon>
        <taxon>Metazoa</taxon>
        <taxon>Ecdysozoa</taxon>
        <taxon>Arthropoda</taxon>
        <taxon>Hexapoda</taxon>
        <taxon>Insecta</taxon>
        <taxon>Pterygota</taxon>
        <taxon>Palaeoptera</taxon>
        <taxon>Odonata</taxon>
        <taxon>Epiprocta</taxon>
        <taxon>Anisoptera</taxon>
        <taxon>Libelluloidea</taxon>
        <taxon>Libellulidae</taxon>
        <taxon>Ladona</taxon>
    </lineage>
</organism>
<dbReference type="EMBL" id="KZ309185">
    <property type="protein sequence ID" value="KAG8237547.1"/>
    <property type="molecule type" value="Genomic_DNA"/>
</dbReference>